<dbReference type="EMBL" id="JACASI010000013">
    <property type="protein sequence ID" value="MCQ3828653.1"/>
    <property type="molecule type" value="Genomic_DNA"/>
</dbReference>
<keyword evidence="2" id="KW-1185">Reference proteome</keyword>
<dbReference type="Proteomes" id="UP001205566">
    <property type="component" value="Unassembled WGS sequence"/>
</dbReference>
<dbReference type="RefSeq" id="WP_255873479.1">
    <property type="nucleotide sequence ID" value="NZ_JACASI010000013.1"/>
</dbReference>
<proteinExistence type="predicted"/>
<comment type="caution">
    <text evidence="1">The sequence shown here is derived from an EMBL/GenBank/DDBJ whole genome shotgun (WGS) entry which is preliminary data.</text>
</comment>
<protein>
    <submittedName>
        <fullName evidence="1">Uncharacterized protein</fullName>
    </submittedName>
</protein>
<sequence length="160" mass="18182">MLGFITAQWGHEADEGDGIPNQRGPLNWRPLGRLPVPAVVFDIRQTVYHYGGNYRLVFFPVSAERMVMLSFSFTQYCTGPLEEMDSKVSPKPMLELIDKVIDSVQLTPSVELQQAIDQIKQQCPDLSVSPQCPPLKWPAHVAEDGITILEYDRKRYPEYS</sequence>
<gene>
    <name evidence="1" type="ORF">HXX02_04295</name>
</gene>
<evidence type="ECO:0000313" key="1">
    <source>
        <dbReference type="EMBL" id="MCQ3828653.1"/>
    </source>
</evidence>
<name>A0ABT1NXP4_9GAMM</name>
<organism evidence="1 2">
    <name type="scientific">Microbulbifer elongatus</name>
    <dbReference type="NCBI Taxonomy" id="86173"/>
    <lineage>
        <taxon>Bacteria</taxon>
        <taxon>Pseudomonadati</taxon>
        <taxon>Pseudomonadota</taxon>
        <taxon>Gammaproteobacteria</taxon>
        <taxon>Cellvibrionales</taxon>
        <taxon>Microbulbiferaceae</taxon>
        <taxon>Microbulbifer</taxon>
    </lineage>
</organism>
<reference evidence="1" key="1">
    <citation type="thesis" date="2020" institute="Technische Universitat Dresden" country="Dresden, Germany">
        <title>The Agarolytic System of Microbulbifer elongatus PORT2, Isolated from Batu Karas, Pangandaran West Java Indonesia.</title>
        <authorList>
            <person name="Anggraeni S.R."/>
        </authorList>
    </citation>
    <scope>NUCLEOTIDE SEQUENCE</scope>
    <source>
        <strain evidence="1">PORT2</strain>
    </source>
</reference>
<accession>A0ABT1NXP4</accession>
<evidence type="ECO:0000313" key="2">
    <source>
        <dbReference type="Proteomes" id="UP001205566"/>
    </source>
</evidence>